<dbReference type="CDD" id="cd01949">
    <property type="entry name" value="GGDEF"/>
    <property type="match status" value="1"/>
</dbReference>
<evidence type="ECO:0000256" key="1">
    <source>
        <dbReference type="ARBA" id="ARBA00012528"/>
    </source>
</evidence>
<feature type="chain" id="PRO_5046101399" description="diguanylate cyclase" evidence="4">
    <location>
        <begin position="24"/>
        <end position="435"/>
    </location>
</feature>
<feature type="signal peptide" evidence="4">
    <location>
        <begin position="1"/>
        <end position="23"/>
    </location>
</feature>
<dbReference type="Pfam" id="PF00990">
    <property type="entry name" value="GGDEF"/>
    <property type="match status" value="1"/>
</dbReference>
<evidence type="ECO:0000256" key="3">
    <source>
        <dbReference type="SAM" id="Phobius"/>
    </source>
</evidence>
<evidence type="ECO:0000256" key="2">
    <source>
        <dbReference type="ARBA" id="ARBA00034247"/>
    </source>
</evidence>
<dbReference type="EMBL" id="BMYZ01000004">
    <property type="protein sequence ID" value="GGY85932.1"/>
    <property type="molecule type" value="Genomic_DNA"/>
</dbReference>
<keyword evidence="3" id="KW-1133">Transmembrane helix</keyword>
<dbReference type="EC" id="2.7.7.65" evidence="1"/>
<evidence type="ECO:0000256" key="4">
    <source>
        <dbReference type="SAM" id="SignalP"/>
    </source>
</evidence>
<dbReference type="Proteomes" id="UP000619761">
    <property type="component" value="Unassembled WGS sequence"/>
</dbReference>
<dbReference type="RefSeq" id="WP_189420770.1">
    <property type="nucleotide sequence ID" value="NZ_BMYZ01000004.1"/>
</dbReference>
<feature type="transmembrane region" description="Helical" evidence="3">
    <location>
        <begin position="219"/>
        <end position="240"/>
    </location>
</feature>
<dbReference type="InterPro" id="IPR043128">
    <property type="entry name" value="Rev_trsase/Diguanyl_cyclase"/>
</dbReference>
<dbReference type="NCBIfam" id="TIGR00254">
    <property type="entry name" value="GGDEF"/>
    <property type="match status" value="1"/>
</dbReference>
<keyword evidence="3" id="KW-0812">Transmembrane</keyword>
<dbReference type="PANTHER" id="PTHR45138">
    <property type="entry name" value="REGULATORY COMPONENTS OF SENSORY TRANSDUCTION SYSTEM"/>
    <property type="match status" value="1"/>
</dbReference>
<dbReference type="InterPro" id="IPR029787">
    <property type="entry name" value="Nucleotide_cyclase"/>
</dbReference>
<evidence type="ECO:0000313" key="6">
    <source>
        <dbReference type="EMBL" id="GGY85932.1"/>
    </source>
</evidence>
<sequence length="435" mass="49453">MPTKTFYSKLLLLAFLLTFAAIAAKHFLPQKKFALIPGDATKTSYYLSDHKDANGKDAIYWINYENSHFHCDHTKTVESFSCAINFVLAQTRTQGTSLQQFSTMKIDIKYKGPAKTLRIAMRNFDPRFSTTENYNSDKFIFINLRTSDLNVPISLSMNELKVADWWIAQFNLPREQAQLDFRNIISVAIDIEEQLQGTEHDIQINQLEFTGDWISTEHWYLAILLAWLSFGTVFAIVRLVQLQRKEQQQREKISDLVVTNSKLRTETDKFRKLSTVDALTSAFNRHGIEQIIESLDIRLNATSIILLDIDHFKRINDRRGHDAGDRVLQKLSDVILKSIRASDKLGRWGGEEFVLICPNTSVGMAMALAEKLRIIIFDTVFEAENPVAVTASFGIAAILPDEAFTSAFKRADEALYNAKSLGRNCVVVAEKDNPL</sequence>
<dbReference type="InterPro" id="IPR000160">
    <property type="entry name" value="GGDEF_dom"/>
</dbReference>
<keyword evidence="4" id="KW-0732">Signal</keyword>
<comment type="catalytic activity">
    <reaction evidence="2">
        <text>2 GTP = 3',3'-c-di-GMP + 2 diphosphate</text>
        <dbReference type="Rhea" id="RHEA:24898"/>
        <dbReference type="ChEBI" id="CHEBI:33019"/>
        <dbReference type="ChEBI" id="CHEBI:37565"/>
        <dbReference type="ChEBI" id="CHEBI:58805"/>
        <dbReference type="EC" id="2.7.7.65"/>
    </reaction>
</comment>
<keyword evidence="7" id="KW-1185">Reference proteome</keyword>
<evidence type="ECO:0000259" key="5">
    <source>
        <dbReference type="PROSITE" id="PS50887"/>
    </source>
</evidence>
<dbReference type="PROSITE" id="PS50887">
    <property type="entry name" value="GGDEF"/>
    <property type="match status" value="1"/>
</dbReference>
<evidence type="ECO:0000313" key="7">
    <source>
        <dbReference type="Proteomes" id="UP000619761"/>
    </source>
</evidence>
<feature type="domain" description="GGDEF" evidence="5">
    <location>
        <begin position="300"/>
        <end position="431"/>
    </location>
</feature>
<dbReference type="Gene3D" id="3.30.70.270">
    <property type="match status" value="1"/>
</dbReference>
<accession>A0ABQ3B9M9</accession>
<gene>
    <name evidence="6" type="ORF">GCM10011613_33670</name>
</gene>
<name>A0ABQ3B9M9_9GAMM</name>
<dbReference type="PANTHER" id="PTHR45138:SF9">
    <property type="entry name" value="DIGUANYLATE CYCLASE DGCM-RELATED"/>
    <property type="match status" value="1"/>
</dbReference>
<organism evidence="6 7">
    <name type="scientific">Cellvibrio zantedeschiae</name>
    <dbReference type="NCBI Taxonomy" id="1237077"/>
    <lineage>
        <taxon>Bacteria</taxon>
        <taxon>Pseudomonadati</taxon>
        <taxon>Pseudomonadota</taxon>
        <taxon>Gammaproteobacteria</taxon>
        <taxon>Cellvibrionales</taxon>
        <taxon>Cellvibrionaceae</taxon>
        <taxon>Cellvibrio</taxon>
    </lineage>
</organism>
<reference evidence="7" key="1">
    <citation type="journal article" date="2019" name="Int. J. Syst. Evol. Microbiol.">
        <title>The Global Catalogue of Microorganisms (GCM) 10K type strain sequencing project: providing services to taxonomists for standard genome sequencing and annotation.</title>
        <authorList>
            <consortium name="The Broad Institute Genomics Platform"/>
            <consortium name="The Broad Institute Genome Sequencing Center for Infectious Disease"/>
            <person name="Wu L."/>
            <person name="Ma J."/>
        </authorList>
    </citation>
    <scope>NUCLEOTIDE SEQUENCE [LARGE SCALE GENOMIC DNA]</scope>
    <source>
        <strain evidence="7">KCTC 32239</strain>
    </source>
</reference>
<comment type="caution">
    <text evidence="6">The sequence shown here is derived from an EMBL/GenBank/DDBJ whole genome shotgun (WGS) entry which is preliminary data.</text>
</comment>
<keyword evidence="3" id="KW-0472">Membrane</keyword>
<dbReference type="SMART" id="SM00267">
    <property type="entry name" value="GGDEF"/>
    <property type="match status" value="1"/>
</dbReference>
<proteinExistence type="predicted"/>
<dbReference type="InterPro" id="IPR050469">
    <property type="entry name" value="Diguanylate_Cyclase"/>
</dbReference>
<dbReference type="SUPFAM" id="SSF55073">
    <property type="entry name" value="Nucleotide cyclase"/>
    <property type="match status" value="1"/>
</dbReference>
<protein>
    <recommendedName>
        <fullName evidence="1">diguanylate cyclase</fullName>
        <ecNumber evidence="1">2.7.7.65</ecNumber>
    </recommendedName>
</protein>